<evidence type="ECO:0000256" key="4">
    <source>
        <dbReference type="ARBA" id="ARBA00048267"/>
    </source>
</evidence>
<proteinExistence type="inferred from homology"/>
<dbReference type="EC" id="3.5.1.44" evidence="5"/>
<comment type="domain">
    <text evidence="5">Contains a C-terminal catalytic domain, and an N-terminal region which modulates catalytic activity.</text>
</comment>
<feature type="active site" evidence="5 6">
    <location>
        <position position="164"/>
    </location>
</feature>
<feature type="domain" description="CheB-type methylesterase" evidence="9">
    <location>
        <begin position="152"/>
        <end position="342"/>
    </location>
</feature>
<dbReference type="CDD" id="cd17541">
    <property type="entry name" value="REC_CheB-like"/>
    <property type="match status" value="1"/>
</dbReference>
<protein>
    <recommendedName>
        <fullName evidence="5">Protein-glutamate methylesterase/protein-glutamine glutaminase</fullName>
        <ecNumber evidence="5">3.1.1.61</ecNumber>
        <ecNumber evidence="5">3.5.1.44</ecNumber>
    </recommendedName>
</protein>
<feature type="modified residue" description="4-aspartylphosphate" evidence="5 7">
    <location>
        <position position="56"/>
    </location>
</feature>
<dbReference type="EC" id="3.1.1.61" evidence="5"/>
<dbReference type="Gene3D" id="3.40.50.2300">
    <property type="match status" value="1"/>
</dbReference>
<dbReference type="Proteomes" id="UP000885847">
    <property type="component" value="Unassembled WGS sequence"/>
</dbReference>
<dbReference type="InterPro" id="IPR035909">
    <property type="entry name" value="CheB_C"/>
</dbReference>
<dbReference type="InterPro" id="IPR001789">
    <property type="entry name" value="Sig_transdc_resp-reg_receiver"/>
</dbReference>
<dbReference type="PIRSF" id="PIRSF000876">
    <property type="entry name" value="RR_chemtxs_CheB"/>
    <property type="match status" value="1"/>
</dbReference>
<comment type="similarity">
    <text evidence="5">Belongs to the CheB family.</text>
</comment>
<dbReference type="Pfam" id="PF00072">
    <property type="entry name" value="Response_reg"/>
    <property type="match status" value="1"/>
</dbReference>
<comment type="subcellular location">
    <subcellularLocation>
        <location evidence="5">Cytoplasm</location>
    </subcellularLocation>
</comment>
<evidence type="ECO:0000313" key="10">
    <source>
        <dbReference type="EMBL" id="HDI82746.1"/>
    </source>
</evidence>
<dbReference type="NCBIfam" id="NF009206">
    <property type="entry name" value="PRK12555.1"/>
    <property type="match status" value="1"/>
</dbReference>
<dbReference type="PROSITE" id="PS50122">
    <property type="entry name" value="CHEB"/>
    <property type="match status" value="1"/>
</dbReference>
<evidence type="ECO:0000256" key="3">
    <source>
        <dbReference type="ARBA" id="ARBA00022801"/>
    </source>
</evidence>
<evidence type="ECO:0000256" key="7">
    <source>
        <dbReference type="PROSITE-ProRule" id="PRU00169"/>
    </source>
</evidence>
<comment type="catalytic activity">
    <reaction evidence="5">
        <text>L-glutaminyl-[protein] + H2O = L-glutamyl-[protein] + NH4(+)</text>
        <dbReference type="Rhea" id="RHEA:16441"/>
        <dbReference type="Rhea" id="RHEA-COMP:10207"/>
        <dbReference type="Rhea" id="RHEA-COMP:10208"/>
        <dbReference type="ChEBI" id="CHEBI:15377"/>
        <dbReference type="ChEBI" id="CHEBI:28938"/>
        <dbReference type="ChEBI" id="CHEBI:29973"/>
        <dbReference type="ChEBI" id="CHEBI:30011"/>
        <dbReference type="EC" id="3.5.1.44"/>
    </reaction>
</comment>
<accession>A0A7C0VBK7</accession>
<keyword evidence="5 7" id="KW-0597">Phosphoprotein</keyword>
<keyword evidence="2 5" id="KW-0145">Chemotaxis</keyword>
<dbReference type="InterPro" id="IPR000673">
    <property type="entry name" value="Sig_transdc_resp-reg_Me-estase"/>
</dbReference>
<dbReference type="GO" id="GO:0008984">
    <property type="term" value="F:protein-glutamate methylesterase activity"/>
    <property type="evidence" value="ECO:0007669"/>
    <property type="project" value="UniProtKB-UniRule"/>
</dbReference>
<evidence type="ECO:0000256" key="2">
    <source>
        <dbReference type="ARBA" id="ARBA00022500"/>
    </source>
</evidence>
<name>A0A7C0VBK7_UNCW3</name>
<dbReference type="Pfam" id="PF01339">
    <property type="entry name" value="CheB_methylest"/>
    <property type="match status" value="1"/>
</dbReference>
<dbReference type="PROSITE" id="PS50110">
    <property type="entry name" value="RESPONSE_REGULATORY"/>
    <property type="match status" value="1"/>
</dbReference>
<dbReference type="InterPro" id="IPR008248">
    <property type="entry name" value="CheB-like"/>
</dbReference>
<dbReference type="GO" id="GO:0006935">
    <property type="term" value="P:chemotaxis"/>
    <property type="evidence" value="ECO:0007669"/>
    <property type="project" value="UniProtKB-UniRule"/>
</dbReference>
<dbReference type="GO" id="GO:0005737">
    <property type="term" value="C:cytoplasm"/>
    <property type="evidence" value="ECO:0007669"/>
    <property type="project" value="UniProtKB-SubCell"/>
</dbReference>
<feature type="domain" description="Response regulatory" evidence="8">
    <location>
        <begin position="5"/>
        <end position="122"/>
    </location>
</feature>
<evidence type="ECO:0000259" key="8">
    <source>
        <dbReference type="PROSITE" id="PS50110"/>
    </source>
</evidence>
<comment type="function">
    <text evidence="5">Involved in chemotaxis. Part of a chemotaxis signal transduction system that modulates chemotaxis in response to various stimuli. Catalyzes the demethylation of specific methylglutamate residues introduced into the chemoreceptors (methyl-accepting chemotaxis proteins or MCP) by CheR. Also mediates the irreversible deamidation of specific glutamine residues to glutamic acid.</text>
</comment>
<keyword evidence="1 5" id="KW-0963">Cytoplasm</keyword>
<dbReference type="CDD" id="cd16432">
    <property type="entry name" value="CheB_Rec"/>
    <property type="match status" value="1"/>
</dbReference>
<organism evidence="10">
    <name type="scientific">candidate division WOR-3 bacterium</name>
    <dbReference type="NCBI Taxonomy" id="2052148"/>
    <lineage>
        <taxon>Bacteria</taxon>
        <taxon>Bacteria division WOR-3</taxon>
    </lineage>
</organism>
<dbReference type="InterPro" id="IPR011006">
    <property type="entry name" value="CheY-like_superfamily"/>
</dbReference>
<feature type="active site" evidence="5 6">
    <location>
        <position position="191"/>
    </location>
</feature>
<dbReference type="SUPFAM" id="SSF52738">
    <property type="entry name" value="Methylesterase CheB, C-terminal domain"/>
    <property type="match status" value="1"/>
</dbReference>
<dbReference type="PANTHER" id="PTHR42872">
    <property type="entry name" value="PROTEIN-GLUTAMATE METHYLESTERASE/PROTEIN-GLUTAMINE GLUTAMINASE"/>
    <property type="match status" value="1"/>
</dbReference>
<gene>
    <name evidence="5" type="primary">cheB</name>
    <name evidence="10" type="ORF">ENF18_03015</name>
</gene>
<dbReference type="Gene3D" id="3.40.50.180">
    <property type="entry name" value="Methylesterase CheB, C-terminal domain"/>
    <property type="match status" value="1"/>
</dbReference>
<evidence type="ECO:0000256" key="6">
    <source>
        <dbReference type="PROSITE-ProRule" id="PRU00050"/>
    </source>
</evidence>
<dbReference type="PANTHER" id="PTHR42872:SF6">
    <property type="entry name" value="PROTEIN-GLUTAMATE METHYLESTERASE_PROTEIN-GLUTAMINE GLUTAMINASE"/>
    <property type="match status" value="1"/>
</dbReference>
<comment type="catalytic activity">
    <reaction evidence="4 5">
        <text>[protein]-L-glutamate 5-O-methyl ester + H2O = L-glutamyl-[protein] + methanol + H(+)</text>
        <dbReference type="Rhea" id="RHEA:23236"/>
        <dbReference type="Rhea" id="RHEA-COMP:10208"/>
        <dbReference type="Rhea" id="RHEA-COMP:10311"/>
        <dbReference type="ChEBI" id="CHEBI:15377"/>
        <dbReference type="ChEBI" id="CHEBI:15378"/>
        <dbReference type="ChEBI" id="CHEBI:17790"/>
        <dbReference type="ChEBI" id="CHEBI:29973"/>
        <dbReference type="ChEBI" id="CHEBI:82795"/>
        <dbReference type="EC" id="3.1.1.61"/>
    </reaction>
</comment>
<dbReference type="AlphaFoldDB" id="A0A7C0VBK7"/>
<dbReference type="GO" id="GO:0050568">
    <property type="term" value="F:protein-glutamine glutaminase activity"/>
    <property type="evidence" value="ECO:0007669"/>
    <property type="project" value="UniProtKB-UniRule"/>
</dbReference>
<feature type="active site" evidence="5 6">
    <location>
        <position position="284"/>
    </location>
</feature>
<reference evidence="10" key="1">
    <citation type="journal article" date="2020" name="mSystems">
        <title>Genome- and Community-Level Interaction Insights into Carbon Utilization and Element Cycling Functions of Hydrothermarchaeota in Hydrothermal Sediment.</title>
        <authorList>
            <person name="Zhou Z."/>
            <person name="Liu Y."/>
            <person name="Xu W."/>
            <person name="Pan J."/>
            <person name="Luo Z.H."/>
            <person name="Li M."/>
        </authorList>
    </citation>
    <scope>NUCLEOTIDE SEQUENCE [LARGE SCALE GENOMIC DNA]</scope>
    <source>
        <strain evidence="10">HyVt-102</strain>
    </source>
</reference>
<evidence type="ECO:0000256" key="5">
    <source>
        <dbReference type="HAMAP-Rule" id="MF_00099"/>
    </source>
</evidence>
<dbReference type="GO" id="GO:0000156">
    <property type="term" value="F:phosphorelay response regulator activity"/>
    <property type="evidence" value="ECO:0007669"/>
    <property type="project" value="InterPro"/>
</dbReference>
<evidence type="ECO:0000259" key="9">
    <source>
        <dbReference type="PROSITE" id="PS50122"/>
    </source>
</evidence>
<dbReference type="EMBL" id="DQWE01000143">
    <property type="protein sequence ID" value="HDI82746.1"/>
    <property type="molecule type" value="Genomic_DNA"/>
</dbReference>
<comment type="PTM">
    <text evidence="5">Phosphorylated by CheA. Phosphorylation of the N-terminal regulatory domain activates the methylesterase activity.</text>
</comment>
<dbReference type="SUPFAM" id="SSF52172">
    <property type="entry name" value="CheY-like"/>
    <property type="match status" value="1"/>
</dbReference>
<dbReference type="HAMAP" id="MF_00099">
    <property type="entry name" value="CheB_chemtxs"/>
    <property type="match status" value="1"/>
</dbReference>
<comment type="caution">
    <text evidence="10">The sequence shown here is derived from an EMBL/GenBank/DDBJ whole genome shotgun (WGS) entry which is preliminary data.</text>
</comment>
<dbReference type="SMART" id="SM00448">
    <property type="entry name" value="REC"/>
    <property type="match status" value="1"/>
</dbReference>
<keyword evidence="3 5" id="KW-0378">Hydrolase</keyword>
<evidence type="ECO:0000256" key="1">
    <source>
        <dbReference type="ARBA" id="ARBA00022490"/>
    </source>
</evidence>
<sequence>MRKIKVLVVDDSAFMRKMLREILSSDPDIEVIDVARNGKEAIEKVNLLSPDVVTMDVEMPVMTGIQAVERIMKQKPTPIIMVSAYTVENASITFEALDRGALDFITKPGGPISIRLKDVKEKIIEKVKAVSHVNVRALKTPLKRGETLKALPGDMEKIVVIASSTGGPKALSYIIPRLPGDLRAGILVVQHMPEGFTKPFAERLDKLSKLTVKEAGEGEKITSSVAYIAPSGYHMKIGEEWIIHLTKDAPMHGVRPAADITMLSAASVSGKRTIGVVLTGMGKDGSMGVKEIKTRGGMVIAQDKKTSVIFGMPKAAINTGCVDEVLPLEDIPEGIVNMVAVK</sequence>
<dbReference type="NCBIfam" id="NF001965">
    <property type="entry name" value="PRK00742.1"/>
    <property type="match status" value="1"/>
</dbReference>